<dbReference type="Gene3D" id="3.30.9.10">
    <property type="entry name" value="D-Amino Acid Oxidase, subunit A, domain 2"/>
    <property type="match status" value="1"/>
</dbReference>
<evidence type="ECO:0000256" key="5">
    <source>
        <dbReference type="ARBA" id="ARBA00023002"/>
    </source>
</evidence>
<reference evidence="7" key="1">
    <citation type="submission" date="2023-06" db="EMBL/GenBank/DDBJ databases">
        <authorList>
            <person name="Noh H."/>
        </authorList>
    </citation>
    <scope>NUCLEOTIDE SEQUENCE</scope>
    <source>
        <strain evidence="7">DUCC20226</strain>
    </source>
</reference>
<evidence type="ECO:0000256" key="1">
    <source>
        <dbReference type="ARBA" id="ARBA00001974"/>
    </source>
</evidence>
<keyword evidence="5" id="KW-0560">Oxidoreductase</keyword>
<evidence type="ECO:0000256" key="3">
    <source>
        <dbReference type="ARBA" id="ARBA00022630"/>
    </source>
</evidence>
<dbReference type="EMBL" id="JAUJFL010000001">
    <property type="protein sequence ID" value="KAK2613099.1"/>
    <property type="molecule type" value="Genomic_DNA"/>
</dbReference>
<keyword evidence="3" id="KW-0285">Flavoprotein</keyword>
<dbReference type="PANTHER" id="PTHR10961:SF15">
    <property type="entry name" value="FAD DEPENDENT OXIDOREDUCTASE DOMAIN-CONTAINING PROTEIN"/>
    <property type="match status" value="1"/>
</dbReference>
<dbReference type="InterPro" id="IPR006076">
    <property type="entry name" value="FAD-dep_OxRdtase"/>
</dbReference>
<dbReference type="SUPFAM" id="SSF51905">
    <property type="entry name" value="FAD/NAD(P)-binding domain"/>
    <property type="match status" value="1"/>
</dbReference>
<dbReference type="InterPro" id="IPR045170">
    <property type="entry name" value="MTOX"/>
</dbReference>
<name>A0AAD9W9H3_PHOAM</name>
<dbReference type="PANTHER" id="PTHR10961">
    <property type="entry name" value="PEROXISOMAL SARCOSINE OXIDASE"/>
    <property type="match status" value="1"/>
</dbReference>
<accession>A0AAD9W9H3</accession>
<keyword evidence="4" id="KW-0274">FAD</keyword>
<evidence type="ECO:0000256" key="4">
    <source>
        <dbReference type="ARBA" id="ARBA00022827"/>
    </source>
</evidence>
<dbReference type="Pfam" id="PF01266">
    <property type="entry name" value="DAO"/>
    <property type="match status" value="1"/>
</dbReference>
<dbReference type="GO" id="GO:0008115">
    <property type="term" value="F:sarcosine oxidase activity"/>
    <property type="evidence" value="ECO:0007669"/>
    <property type="project" value="TreeGrafter"/>
</dbReference>
<dbReference type="AlphaFoldDB" id="A0AAD9W9H3"/>
<sequence>MTRMHKKLNLNFHNRMAASPNLHPSSKILIIGSGVFGLSTALWLARSGYTDVTVLDMQDTARTGYDPDEIDSASADINKIIRFSYGTEIEYQRLASDAAVMWEEWNQQLARAKDEDLPTGLRDWTGERKLWWNVGMLRMSATDDFSEFEMRTLENMEKEGIRDRQFKSDDAADLERAKERGWAHKVDPCDREVRFGVHKAVLDSTAGYVLAYKSCAWARHLAEKAGVRFVLDAEKGRVVKIDEQSGKPRVTTADGTIHEADVLVVACGGWTPSLLPELSHLLETTAGSVATIKIPKSNVELWDRFSPQNFPVVTWGMKEGMGIYSFPRDENGIIKIGYRATKYTNFDEVDGRRISVPKTAHVTECKETNVPMKSLQGIKDYINHALPSLAPLGISSTKLCWYTDSIDNSFLISYLPDKPDDSRSKILVCSGGSGHGFKFLPILGQQVVKILESRTEGNVYAYMWAWREAQKGGKRNGLEEGENGPRVLAKQTMASEKDWVLQ</sequence>
<comment type="similarity">
    <text evidence="2">Belongs to the MSOX/MTOX family.</text>
</comment>
<protein>
    <recommendedName>
        <fullName evidence="6">FAD dependent oxidoreductase domain-containing protein</fullName>
    </recommendedName>
</protein>
<comment type="cofactor">
    <cofactor evidence="1">
        <name>FAD</name>
        <dbReference type="ChEBI" id="CHEBI:57692"/>
    </cofactor>
</comment>
<dbReference type="GO" id="GO:0050660">
    <property type="term" value="F:flavin adenine dinucleotide binding"/>
    <property type="evidence" value="ECO:0007669"/>
    <property type="project" value="InterPro"/>
</dbReference>
<proteinExistence type="inferred from homology"/>
<evidence type="ECO:0000313" key="7">
    <source>
        <dbReference type="EMBL" id="KAK2613099.1"/>
    </source>
</evidence>
<evidence type="ECO:0000313" key="8">
    <source>
        <dbReference type="Proteomes" id="UP001265746"/>
    </source>
</evidence>
<organism evidence="7 8">
    <name type="scientific">Phomopsis amygdali</name>
    <name type="common">Fusicoccum amygdali</name>
    <dbReference type="NCBI Taxonomy" id="1214568"/>
    <lineage>
        <taxon>Eukaryota</taxon>
        <taxon>Fungi</taxon>
        <taxon>Dikarya</taxon>
        <taxon>Ascomycota</taxon>
        <taxon>Pezizomycotina</taxon>
        <taxon>Sordariomycetes</taxon>
        <taxon>Sordariomycetidae</taxon>
        <taxon>Diaporthales</taxon>
        <taxon>Diaporthaceae</taxon>
        <taxon>Diaporthe</taxon>
    </lineage>
</organism>
<evidence type="ECO:0000256" key="2">
    <source>
        <dbReference type="ARBA" id="ARBA00010989"/>
    </source>
</evidence>
<comment type="caution">
    <text evidence="7">The sequence shown here is derived from an EMBL/GenBank/DDBJ whole genome shotgun (WGS) entry which is preliminary data.</text>
</comment>
<keyword evidence="8" id="KW-1185">Reference proteome</keyword>
<feature type="domain" description="FAD dependent oxidoreductase" evidence="6">
    <location>
        <begin position="27"/>
        <end position="448"/>
    </location>
</feature>
<gene>
    <name evidence="7" type="ORF">N8I77_000028</name>
</gene>
<dbReference type="Gene3D" id="3.50.50.60">
    <property type="entry name" value="FAD/NAD(P)-binding domain"/>
    <property type="match status" value="1"/>
</dbReference>
<dbReference type="Proteomes" id="UP001265746">
    <property type="component" value="Unassembled WGS sequence"/>
</dbReference>
<evidence type="ECO:0000259" key="6">
    <source>
        <dbReference type="Pfam" id="PF01266"/>
    </source>
</evidence>
<dbReference type="InterPro" id="IPR036188">
    <property type="entry name" value="FAD/NAD-bd_sf"/>
</dbReference>
<dbReference type="SUPFAM" id="SSF54373">
    <property type="entry name" value="FAD-linked reductases, C-terminal domain"/>
    <property type="match status" value="1"/>
</dbReference>